<dbReference type="SUPFAM" id="SSF52833">
    <property type="entry name" value="Thioredoxin-like"/>
    <property type="match status" value="1"/>
</dbReference>
<reference evidence="2 3" key="1">
    <citation type="submission" date="2019-09" db="EMBL/GenBank/DDBJ databases">
        <title>Whole-genome sequence of the purple sulfur bacterium Thiohalocapsa marina DSM 19078.</title>
        <authorList>
            <person name="Kyndt J.A."/>
            <person name="Meyer T.E."/>
        </authorList>
    </citation>
    <scope>NUCLEOTIDE SEQUENCE [LARGE SCALE GENOMIC DNA]</scope>
    <source>
        <strain evidence="2 3">DSM 19078</strain>
    </source>
</reference>
<evidence type="ECO:0000256" key="1">
    <source>
        <dbReference type="SAM" id="MobiDB-lite"/>
    </source>
</evidence>
<name>A0A5M8FEW5_9GAMM</name>
<feature type="region of interest" description="Disordered" evidence="1">
    <location>
        <begin position="230"/>
        <end position="252"/>
    </location>
</feature>
<gene>
    <name evidence="2" type="ORF">F2Q65_15885</name>
</gene>
<dbReference type="AlphaFoldDB" id="A0A5M8FEW5"/>
<dbReference type="RefSeq" id="WP_150094390.1">
    <property type="nucleotide sequence ID" value="NZ_JBFUOH010000111.1"/>
</dbReference>
<evidence type="ECO:0000313" key="3">
    <source>
        <dbReference type="Proteomes" id="UP000322981"/>
    </source>
</evidence>
<evidence type="ECO:0008006" key="4">
    <source>
        <dbReference type="Google" id="ProtNLM"/>
    </source>
</evidence>
<organism evidence="2 3">
    <name type="scientific">Thiohalocapsa marina</name>
    <dbReference type="NCBI Taxonomy" id="424902"/>
    <lineage>
        <taxon>Bacteria</taxon>
        <taxon>Pseudomonadati</taxon>
        <taxon>Pseudomonadota</taxon>
        <taxon>Gammaproteobacteria</taxon>
        <taxon>Chromatiales</taxon>
        <taxon>Chromatiaceae</taxon>
        <taxon>Thiohalocapsa</taxon>
    </lineage>
</organism>
<protein>
    <recommendedName>
        <fullName evidence="4">Thioredoxin domain-containing protein</fullName>
    </recommendedName>
</protein>
<dbReference type="InterPro" id="IPR036249">
    <property type="entry name" value="Thioredoxin-like_sf"/>
</dbReference>
<dbReference type="Gene3D" id="3.40.30.10">
    <property type="entry name" value="Glutaredoxin"/>
    <property type="match status" value="1"/>
</dbReference>
<proteinExistence type="predicted"/>
<comment type="caution">
    <text evidence="2">The sequence shown here is derived from an EMBL/GenBank/DDBJ whole genome shotgun (WGS) entry which is preliminary data.</text>
</comment>
<dbReference type="EMBL" id="VWXX01000033">
    <property type="protein sequence ID" value="KAA6183428.1"/>
    <property type="molecule type" value="Genomic_DNA"/>
</dbReference>
<keyword evidence="3" id="KW-1185">Reference proteome</keyword>
<evidence type="ECO:0000313" key="2">
    <source>
        <dbReference type="EMBL" id="KAA6183428.1"/>
    </source>
</evidence>
<dbReference type="Proteomes" id="UP000322981">
    <property type="component" value="Unassembled WGS sequence"/>
</dbReference>
<dbReference type="OrthoDB" id="5763536at2"/>
<sequence length="252" mass="26803">MPRLIMAVAAVGLFLIGYQWGNQYQHGRSEPPRISGVLIRPPQPLPEVRLTDSAGRTAGEEALRGAWSLLAFAPLDSAAGHLGISKQIEVFNRLADRPQLREQLQLRLLDTGPASGVVPGTTPDRAPERTPALAQDFERLTPAIAILAGEPTEIEALRAAVGASDLSADQFVNRAAADTTPGSDPASAAPTPAFFLIEPRGRLVALFPAEQTAAAIADDIRTLADRADDADDWISDRNPDQTNAPPTSEPGR</sequence>
<accession>A0A5M8FEW5</accession>